<accession>W0RGY0</accession>
<name>W0RGY0_9BACT</name>
<dbReference type="HOGENOM" id="CLU_2117507_0_0_0"/>
<dbReference type="STRING" id="861299.J421_2053"/>
<sequence>MPVQPPASKSELLTRARQAARISLGRATFVRDARVLPIGVPIALGVAALVYSRAVEERRDWRGWRRAWRPRRRDRGDAFAMAAAALVGTVALAYVGARVEWEMRRRTYREQQDW</sequence>
<feature type="transmembrane region" description="Helical" evidence="1">
    <location>
        <begin position="35"/>
        <end position="55"/>
    </location>
</feature>
<proteinExistence type="predicted"/>
<dbReference type="EMBL" id="CP007128">
    <property type="protein sequence ID" value="AHG89590.1"/>
    <property type="molecule type" value="Genomic_DNA"/>
</dbReference>
<keyword evidence="1" id="KW-0812">Transmembrane</keyword>
<protein>
    <submittedName>
        <fullName evidence="2">Uncharacterized protein</fullName>
    </submittedName>
</protein>
<organism evidence="2 3">
    <name type="scientific">Gemmatirosa kalamazoonensis</name>
    <dbReference type="NCBI Taxonomy" id="861299"/>
    <lineage>
        <taxon>Bacteria</taxon>
        <taxon>Pseudomonadati</taxon>
        <taxon>Gemmatimonadota</taxon>
        <taxon>Gemmatimonadia</taxon>
        <taxon>Gemmatimonadales</taxon>
        <taxon>Gemmatimonadaceae</taxon>
        <taxon>Gemmatirosa</taxon>
    </lineage>
</organism>
<feature type="transmembrane region" description="Helical" evidence="1">
    <location>
        <begin position="76"/>
        <end position="97"/>
    </location>
</feature>
<keyword evidence="3" id="KW-1185">Reference proteome</keyword>
<dbReference type="KEGG" id="gba:J421_2053"/>
<gene>
    <name evidence="2" type="ORF">J421_2053</name>
</gene>
<dbReference type="InParanoid" id="W0RGY0"/>
<evidence type="ECO:0000313" key="2">
    <source>
        <dbReference type="EMBL" id="AHG89590.1"/>
    </source>
</evidence>
<dbReference type="Proteomes" id="UP000019151">
    <property type="component" value="Chromosome"/>
</dbReference>
<evidence type="ECO:0000313" key="3">
    <source>
        <dbReference type="Proteomes" id="UP000019151"/>
    </source>
</evidence>
<evidence type="ECO:0000256" key="1">
    <source>
        <dbReference type="SAM" id="Phobius"/>
    </source>
</evidence>
<dbReference type="AlphaFoldDB" id="W0RGY0"/>
<keyword evidence="1" id="KW-0472">Membrane</keyword>
<reference evidence="2 3" key="1">
    <citation type="journal article" date="2014" name="Genome Announc.">
        <title>Genome Sequence and Methylome of Soil Bacterium Gemmatirosa kalamazoonensis KBS708T, a Member of the Rarely Cultivated Gemmatimonadetes Phylum.</title>
        <authorList>
            <person name="Debruyn J.M."/>
            <person name="Radosevich M."/>
            <person name="Wommack K.E."/>
            <person name="Polson S.W."/>
            <person name="Hauser L.J."/>
            <person name="Fawaz M.N."/>
            <person name="Korlach J."/>
            <person name="Tsai Y.C."/>
        </authorList>
    </citation>
    <scope>NUCLEOTIDE SEQUENCE [LARGE SCALE GENOMIC DNA]</scope>
    <source>
        <strain evidence="2 3">KBS708</strain>
    </source>
</reference>
<keyword evidence="1" id="KW-1133">Transmembrane helix</keyword>